<dbReference type="GO" id="GO:0016192">
    <property type="term" value="P:vesicle-mediated transport"/>
    <property type="evidence" value="ECO:0007669"/>
    <property type="project" value="InterPro"/>
</dbReference>
<protein>
    <recommendedName>
        <fullName evidence="6">MHD domain-containing protein</fullName>
    </recommendedName>
</protein>
<comment type="similarity">
    <text evidence="5">Belongs to the adaptor complexes medium subunit family.</text>
</comment>
<dbReference type="InterPro" id="IPR028565">
    <property type="entry name" value="MHD"/>
</dbReference>
<evidence type="ECO:0000256" key="4">
    <source>
        <dbReference type="ARBA" id="ARBA00023136"/>
    </source>
</evidence>
<dbReference type="PROSITE" id="PS00991">
    <property type="entry name" value="CLAT_ADAPTOR_M_2"/>
    <property type="match status" value="1"/>
</dbReference>
<proteinExistence type="inferred from homology"/>
<dbReference type="OrthoDB" id="10259133at2759"/>
<dbReference type="FunFam" id="3.30.450.60:FF:000002">
    <property type="entry name" value="AP-2 complex subunit mu, putative"/>
    <property type="match status" value="1"/>
</dbReference>
<evidence type="ECO:0000313" key="8">
    <source>
        <dbReference type="Proteomes" id="UP000019384"/>
    </source>
</evidence>
<dbReference type="SUPFAM" id="SSF64356">
    <property type="entry name" value="SNARE-like"/>
    <property type="match status" value="1"/>
</dbReference>
<dbReference type="RefSeq" id="XP_022457507.1">
    <property type="nucleotide sequence ID" value="XM_022603646.1"/>
</dbReference>
<reference evidence="7" key="1">
    <citation type="submission" date="2013-12" db="EMBL/GenBank/DDBJ databases">
        <authorList>
            <person name="Genoscope - CEA"/>
        </authorList>
    </citation>
    <scope>NUCLEOTIDE SEQUENCE</scope>
    <source>
        <strain evidence="7">CBS 1993</strain>
    </source>
</reference>
<evidence type="ECO:0000256" key="3">
    <source>
        <dbReference type="ARBA" id="ARBA00022927"/>
    </source>
</evidence>
<dbReference type="InterPro" id="IPR050431">
    <property type="entry name" value="Adaptor_comp_med_subunit"/>
</dbReference>
<dbReference type="Gene3D" id="3.30.450.60">
    <property type="match status" value="1"/>
</dbReference>
<dbReference type="GeneID" id="34518895"/>
<dbReference type="InterPro" id="IPR043532">
    <property type="entry name" value="AP2_Mu_N"/>
</dbReference>
<gene>
    <name evidence="7" type="ORF">KUCA_T00001465001</name>
</gene>
<evidence type="ECO:0000256" key="5">
    <source>
        <dbReference type="PIRNR" id="PIRNR005992"/>
    </source>
</evidence>
<dbReference type="GO" id="GO:0030131">
    <property type="term" value="C:clathrin adaptor complex"/>
    <property type="evidence" value="ECO:0007669"/>
    <property type="project" value="UniProtKB-UniRule"/>
</dbReference>
<sequence>MITAFFIFNQKGDVIISKLLREGVRRNVADAFRIQVITSSEVRSPVLTLGSTTFLHIKHGSLWIVAVTRSNADASLVFEFLNKFLSLMLNFLGTTVLDENTVKNNFTFIYELLDETTDFGFPQNMEINGLKQNISVPVAYGSSDFLRRSSAVPSSGIPASGSAGGFLARAGTLRRRSSAALSSPNTSAGAVSWRHAGIKHRRNEVFLDVFEDVSLLMSVNGTILRSVVDGRIMMNSKLSGMPECSFGFNKQSHGQTSAQDVLKDCKFHQCVDLQTFDRDQLIKFIPPDGEFELMTYRVEDVDLPFKVNASVTTFANKAVEYSISISSNFPAKVGSSMVVMRIPTPPGTIKAHIGKLSSGKAKFIAQENLIEWKIFHFNGSVTQTFKASVDIASVGSQESLLAWVRPPISVNFSVKMHTFSGLLVNFLKVNEPSGYNAVKWVKYLSQSKSYEVRY</sequence>
<dbReference type="Pfam" id="PF00928">
    <property type="entry name" value="Adap_comp_sub"/>
    <property type="match status" value="1"/>
</dbReference>
<dbReference type="STRING" id="1382522.W6MU89"/>
<keyword evidence="2 5" id="KW-0813">Transport</keyword>
<dbReference type="PRINTS" id="PR00314">
    <property type="entry name" value="CLATHRINADPT"/>
</dbReference>
<feature type="domain" description="MHD" evidence="6">
    <location>
        <begin position="202"/>
        <end position="453"/>
    </location>
</feature>
<dbReference type="CDD" id="cd14836">
    <property type="entry name" value="AP2_Mu_N"/>
    <property type="match status" value="1"/>
</dbReference>
<dbReference type="GO" id="GO:0012505">
    <property type="term" value="C:endomembrane system"/>
    <property type="evidence" value="ECO:0007669"/>
    <property type="project" value="UniProtKB-SubCell"/>
</dbReference>
<accession>W6MU89</accession>
<evidence type="ECO:0000256" key="1">
    <source>
        <dbReference type="ARBA" id="ARBA00004308"/>
    </source>
</evidence>
<dbReference type="Gene3D" id="2.60.40.1170">
    <property type="entry name" value="Mu homology domain, subdomain B"/>
    <property type="match status" value="2"/>
</dbReference>
<evidence type="ECO:0000259" key="6">
    <source>
        <dbReference type="PROSITE" id="PS51072"/>
    </source>
</evidence>
<name>W6MU89_9ASCO</name>
<dbReference type="PANTHER" id="PTHR10529">
    <property type="entry name" value="AP COMPLEX SUBUNIT MU"/>
    <property type="match status" value="1"/>
</dbReference>
<keyword evidence="8" id="KW-1185">Reference proteome</keyword>
<dbReference type="InterPro" id="IPR011012">
    <property type="entry name" value="Longin-like_dom_sf"/>
</dbReference>
<organism evidence="7 8">
    <name type="scientific">Kuraishia capsulata CBS 1993</name>
    <dbReference type="NCBI Taxonomy" id="1382522"/>
    <lineage>
        <taxon>Eukaryota</taxon>
        <taxon>Fungi</taxon>
        <taxon>Dikarya</taxon>
        <taxon>Ascomycota</taxon>
        <taxon>Saccharomycotina</taxon>
        <taxon>Pichiomycetes</taxon>
        <taxon>Pichiales</taxon>
        <taxon>Pichiaceae</taxon>
        <taxon>Kuraishia</taxon>
    </lineage>
</organism>
<dbReference type="PROSITE" id="PS51072">
    <property type="entry name" value="MHD"/>
    <property type="match status" value="1"/>
</dbReference>
<reference evidence="7" key="2">
    <citation type="submission" date="2014-02" db="EMBL/GenBank/DDBJ databases">
        <title>Complete DNA sequence of /Kuraishia capsulata/ illustrates novel genomic features among budding yeasts (/Saccharomycotina/).</title>
        <authorList>
            <person name="Morales L."/>
            <person name="Noel B."/>
            <person name="Porcel B."/>
            <person name="Marcet-Houben M."/>
            <person name="Hullo M-F."/>
            <person name="Sacerdot C."/>
            <person name="Tekaia F."/>
            <person name="Leh-Louis V."/>
            <person name="Despons L."/>
            <person name="Khanna V."/>
            <person name="Aury J-M."/>
            <person name="Barbe V."/>
            <person name="Couloux A."/>
            <person name="Labadie K."/>
            <person name="Pelletier E."/>
            <person name="Souciet J-L."/>
            <person name="Boekhout T."/>
            <person name="Gabaldon T."/>
            <person name="Wincker P."/>
            <person name="Dujon B."/>
        </authorList>
    </citation>
    <scope>NUCLEOTIDE SEQUENCE</scope>
    <source>
        <strain evidence="7">CBS 1993</strain>
    </source>
</reference>
<dbReference type="EMBL" id="HG793126">
    <property type="protein sequence ID" value="CDK25495.1"/>
    <property type="molecule type" value="Genomic_DNA"/>
</dbReference>
<evidence type="ECO:0000313" key="7">
    <source>
        <dbReference type="EMBL" id="CDK25495.1"/>
    </source>
</evidence>
<dbReference type="GO" id="GO:0006886">
    <property type="term" value="P:intracellular protein transport"/>
    <property type="evidence" value="ECO:0007669"/>
    <property type="project" value="UniProtKB-UniRule"/>
</dbReference>
<keyword evidence="3 5" id="KW-0653">Protein transport</keyword>
<dbReference type="AlphaFoldDB" id="W6MU89"/>
<comment type="subcellular location">
    <subcellularLocation>
        <location evidence="1">Endomembrane system</location>
    </subcellularLocation>
</comment>
<dbReference type="SUPFAM" id="SSF49447">
    <property type="entry name" value="Second domain of Mu2 adaptin subunit (ap50) of ap2 adaptor"/>
    <property type="match status" value="1"/>
</dbReference>
<dbReference type="Proteomes" id="UP000019384">
    <property type="component" value="Unassembled WGS sequence"/>
</dbReference>
<dbReference type="InterPro" id="IPR001392">
    <property type="entry name" value="Clathrin_mu"/>
</dbReference>
<dbReference type="PIRSF" id="PIRSF005992">
    <property type="entry name" value="Clathrin_mu"/>
    <property type="match status" value="1"/>
</dbReference>
<evidence type="ECO:0000256" key="2">
    <source>
        <dbReference type="ARBA" id="ARBA00022448"/>
    </source>
</evidence>
<dbReference type="HOGENOM" id="CLU_026996_5_2_1"/>
<keyword evidence="4" id="KW-0472">Membrane</keyword>
<dbReference type="InterPro" id="IPR036168">
    <property type="entry name" value="AP2_Mu_C_sf"/>
</dbReference>
<dbReference type="InterPro" id="IPR018240">
    <property type="entry name" value="Clathrin_mu_CS"/>
</dbReference>